<dbReference type="RefSeq" id="WP_099135874.1">
    <property type="nucleotide sequence ID" value="NZ_CAWNNJ010000152.1"/>
</dbReference>
<evidence type="ECO:0000256" key="6">
    <source>
        <dbReference type="ARBA" id="ARBA00022691"/>
    </source>
</evidence>
<comment type="similarity">
    <text evidence="2 7">Belongs to the methyltransferase superfamily. L-isoaspartyl/D-aspartyl protein methyltransferase family.</text>
</comment>
<evidence type="ECO:0000313" key="11">
    <source>
        <dbReference type="Proteomes" id="UP000665047"/>
    </source>
</evidence>
<dbReference type="FunFam" id="3.40.50.150:FF:000010">
    <property type="entry name" value="Protein-L-isoaspartate O-methyltransferase"/>
    <property type="match status" value="1"/>
</dbReference>
<dbReference type="GO" id="GO:0005737">
    <property type="term" value="C:cytoplasm"/>
    <property type="evidence" value="ECO:0007669"/>
    <property type="project" value="UniProtKB-SubCell"/>
</dbReference>
<evidence type="ECO:0000256" key="3">
    <source>
        <dbReference type="ARBA" id="ARBA00022490"/>
    </source>
</evidence>
<evidence type="ECO:0000256" key="1">
    <source>
        <dbReference type="ARBA" id="ARBA00004496"/>
    </source>
</evidence>
<keyword evidence="5 7" id="KW-0808">Transferase</keyword>
<dbReference type="SUPFAM" id="SSF53335">
    <property type="entry name" value="S-adenosyl-L-methionine-dependent methyltransferases"/>
    <property type="match status" value="1"/>
</dbReference>
<gene>
    <name evidence="7" type="primary">pcm</name>
    <name evidence="9" type="ORF">HGO23_16400</name>
    <name evidence="8" type="ORF">Xbud_01978</name>
</gene>
<dbReference type="Proteomes" id="UP000225833">
    <property type="component" value="Unassembled WGS sequence"/>
</dbReference>
<keyword evidence="11" id="KW-1185">Reference proteome</keyword>
<accession>A0A2D0J151</accession>
<dbReference type="Proteomes" id="UP000665047">
    <property type="component" value="Chromosome"/>
</dbReference>
<dbReference type="EMBL" id="NIBS01000008">
    <property type="protein sequence ID" value="PHM27955.1"/>
    <property type="molecule type" value="Genomic_DNA"/>
</dbReference>
<evidence type="ECO:0000256" key="4">
    <source>
        <dbReference type="ARBA" id="ARBA00022603"/>
    </source>
</evidence>
<proteinExistence type="inferred from homology"/>
<evidence type="ECO:0000313" key="8">
    <source>
        <dbReference type="EMBL" id="PHM27955.1"/>
    </source>
</evidence>
<sequence>MLSRSMKNLLTQLRQQGIQNEHLLDVISRVPRECFVDEALAHKAYENTALPIGSGQTISQPYIVARMTELLNLTPESNVLEIGTGSGYQTAILAHLARHVFSVERIKGLQWQAKRRLKQLDLHNISTRHGDGWNGWPSKGPFHAIIVTAAPPEIPQALLHQLADGGVMVLPVGERSQSLKVVRRYGNDFHSEVIESVRFVPLIQGELA</sequence>
<evidence type="ECO:0000256" key="7">
    <source>
        <dbReference type="HAMAP-Rule" id="MF_00090"/>
    </source>
</evidence>
<dbReference type="GO" id="GO:0032259">
    <property type="term" value="P:methylation"/>
    <property type="evidence" value="ECO:0007669"/>
    <property type="project" value="UniProtKB-KW"/>
</dbReference>
<dbReference type="NCBIfam" id="TIGR00080">
    <property type="entry name" value="pimt"/>
    <property type="match status" value="1"/>
</dbReference>
<keyword evidence="6 7" id="KW-0949">S-adenosyl-L-methionine</keyword>
<dbReference type="OrthoDB" id="9810066at2"/>
<dbReference type="EC" id="2.1.1.77" evidence="7"/>
<organism evidence="8 10">
    <name type="scientific">Xenorhabdus budapestensis</name>
    <dbReference type="NCBI Taxonomy" id="290110"/>
    <lineage>
        <taxon>Bacteria</taxon>
        <taxon>Pseudomonadati</taxon>
        <taxon>Pseudomonadota</taxon>
        <taxon>Gammaproteobacteria</taxon>
        <taxon>Enterobacterales</taxon>
        <taxon>Morganellaceae</taxon>
        <taxon>Xenorhabdus</taxon>
    </lineage>
</organism>
<evidence type="ECO:0000313" key="9">
    <source>
        <dbReference type="EMBL" id="QTL39375.1"/>
    </source>
</evidence>
<evidence type="ECO:0000256" key="5">
    <source>
        <dbReference type="ARBA" id="ARBA00022679"/>
    </source>
</evidence>
<evidence type="ECO:0000256" key="2">
    <source>
        <dbReference type="ARBA" id="ARBA00005369"/>
    </source>
</evidence>
<dbReference type="PANTHER" id="PTHR11579:SF0">
    <property type="entry name" value="PROTEIN-L-ISOASPARTATE(D-ASPARTATE) O-METHYLTRANSFERASE"/>
    <property type="match status" value="1"/>
</dbReference>
<comment type="function">
    <text evidence="7">Catalyzes the methyl esterification of L-isoaspartyl residues in peptides and proteins that result from spontaneous decomposition of normal L-aspartyl and L-asparaginyl residues. It plays a role in the repair and/or degradation of damaged proteins.</text>
</comment>
<dbReference type="CDD" id="cd02440">
    <property type="entry name" value="AdoMet_MTases"/>
    <property type="match status" value="1"/>
</dbReference>
<keyword evidence="3 7" id="KW-0963">Cytoplasm</keyword>
<reference evidence="8 10" key="1">
    <citation type="journal article" date="2017" name="Nat. Microbiol.">
        <title>Natural product diversity associated with the nematode symbionts Photorhabdus and Xenorhabdus.</title>
        <authorList>
            <person name="Tobias N.J."/>
            <person name="Wolff H."/>
            <person name="Djahanschiri B."/>
            <person name="Grundmann F."/>
            <person name="Kronenwerth M."/>
            <person name="Shi Y.M."/>
            <person name="Simonyi S."/>
            <person name="Grun P."/>
            <person name="Shapiro-Ilan D."/>
            <person name="Pidot S.J."/>
            <person name="Stinear T.P."/>
            <person name="Ebersberger I."/>
            <person name="Bode H.B."/>
        </authorList>
    </citation>
    <scope>NUCLEOTIDE SEQUENCE [LARGE SCALE GENOMIC DNA]</scope>
    <source>
        <strain evidence="8 10">DSM 16342</strain>
    </source>
</reference>
<dbReference type="HAMAP" id="MF_00090">
    <property type="entry name" value="PIMT"/>
    <property type="match status" value="1"/>
</dbReference>
<dbReference type="GO" id="GO:0004719">
    <property type="term" value="F:protein-L-isoaspartate (D-aspartate) O-methyltransferase activity"/>
    <property type="evidence" value="ECO:0007669"/>
    <property type="project" value="UniProtKB-UniRule"/>
</dbReference>
<dbReference type="NCBIfam" id="NF001453">
    <property type="entry name" value="PRK00312.1"/>
    <property type="match status" value="1"/>
</dbReference>
<dbReference type="EMBL" id="CP072455">
    <property type="protein sequence ID" value="QTL39375.1"/>
    <property type="molecule type" value="Genomic_DNA"/>
</dbReference>
<dbReference type="Pfam" id="PF01135">
    <property type="entry name" value="PCMT"/>
    <property type="match status" value="1"/>
</dbReference>
<dbReference type="InterPro" id="IPR000682">
    <property type="entry name" value="PCMT"/>
</dbReference>
<dbReference type="PANTHER" id="PTHR11579">
    <property type="entry name" value="PROTEIN-L-ISOASPARTATE O-METHYLTRANSFERASE"/>
    <property type="match status" value="1"/>
</dbReference>
<comment type="subcellular location">
    <subcellularLocation>
        <location evidence="1 7">Cytoplasm</location>
    </subcellularLocation>
</comment>
<comment type="catalytic activity">
    <reaction evidence="7">
        <text>[protein]-L-isoaspartate + S-adenosyl-L-methionine = [protein]-L-isoaspartate alpha-methyl ester + S-adenosyl-L-homocysteine</text>
        <dbReference type="Rhea" id="RHEA:12705"/>
        <dbReference type="Rhea" id="RHEA-COMP:12143"/>
        <dbReference type="Rhea" id="RHEA-COMP:12144"/>
        <dbReference type="ChEBI" id="CHEBI:57856"/>
        <dbReference type="ChEBI" id="CHEBI:59789"/>
        <dbReference type="ChEBI" id="CHEBI:90596"/>
        <dbReference type="ChEBI" id="CHEBI:90598"/>
        <dbReference type="EC" id="2.1.1.77"/>
    </reaction>
</comment>
<dbReference type="Gene3D" id="3.40.50.150">
    <property type="entry name" value="Vaccinia Virus protein VP39"/>
    <property type="match status" value="1"/>
</dbReference>
<dbReference type="AlphaFoldDB" id="A0A2D0J151"/>
<keyword evidence="4 7" id="KW-0489">Methyltransferase</keyword>
<dbReference type="InterPro" id="IPR029063">
    <property type="entry name" value="SAM-dependent_MTases_sf"/>
</dbReference>
<protein>
    <recommendedName>
        <fullName evidence="7">Protein-L-isoaspartate O-methyltransferase</fullName>
        <ecNumber evidence="7">2.1.1.77</ecNumber>
    </recommendedName>
    <alternativeName>
        <fullName evidence="7">L-isoaspartyl protein carboxyl methyltransferase</fullName>
    </alternativeName>
    <alternativeName>
        <fullName evidence="7">Protein L-isoaspartyl methyltransferase</fullName>
    </alternativeName>
    <alternativeName>
        <fullName evidence="7">Protein-beta-aspartate methyltransferase</fullName>
        <shortName evidence="7">PIMT</shortName>
    </alternativeName>
</protein>
<reference evidence="9 11" key="2">
    <citation type="submission" date="2021-03" db="EMBL/GenBank/DDBJ databases">
        <title>Complete Genome Sequence Data of Xenorhabdus budapestensis strain C72, a Candidate Biological Control Agent, from China.</title>
        <authorList>
            <person name="LI B."/>
            <person name="WANG S."/>
            <person name="QIU D."/>
        </authorList>
    </citation>
    <scope>NUCLEOTIDE SEQUENCE [LARGE SCALE GENOMIC DNA]</scope>
    <source>
        <strain evidence="9 11">C-7-2</strain>
    </source>
</reference>
<feature type="active site" evidence="7">
    <location>
        <position position="59"/>
    </location>
</feature>
<dbReference type="GO" id="GO:0030091">
    <property type="term" value="P:protein repair"/>
    <property type="evidence" value="ECO:0007669"/>
    <property type="project" value="UniProtKB-UniRule"/>
</dbReference>
<name>A0A2D0J151_XENBU</name>
<evidence type="ECO:0000313" key="10">
    <source>
        <dbReference type="Proteomes" id="UP000225833"/>
    </source>
</evidence>
<dbReference type="PROSITE" id="PS01279">
    <property type="entry name" value="PCMT"/>
    <property type="match status" value="1"/>
</dbReference>